<organism evidence="3 4">
    <name type="scientific">Flaviflexus equikiangi</name>
    <dbReference type="NCBI Taxonomy" id="2758573"/>
    <lineage>
        <taxon>Bacteria</taxon>
        <taxon>Bacillati</taxon>
        <taxon>Actinomycetota</taxon>
        <taxon>Actinomycetes</taxon>
        <taxon>Actinomycetales</taxon>
        <taxon>Actinomycetaceae</taxon>
        <taxon>Flaviflexus</taxon>
    </lineage>
</organism>
<keyword evidence="2" id="KW-0472">Membrane</keyword>
<evidence type="ECO:0000313" key="3">
    <source>
        <dbReference type="EMBL" id="MBM9433942.1"/>
    </source>
</evidence>
<comment type="caution">
    <text evidence="3">The sequence shown here is derived from an EMBL/GenBank/DDBJ whole genome shotgun (WGS) entry which is preliminary data.</text>
</comment>
<feature type="transmembrane region" description="Helical" evidence="2">
    <location>
        <begin position="30"/>
        <end position="52"/>
    </location>
</feature>
<feature type="transmembrane region" description="Helical" evidence="2">
    <location>
        <begin position="64"/>
        <end position="85"/>
    </location>
</feature>
<evidence type="ECO:0000256" key="1">
    <source>
        <dbReference type="SAM" id="MobiDB-lite"/>
    </source>
</evidence>
<dbReference type="RefSeq" id="WP_182171417.1">
    <property type="nucleotide sequence ID" value="NZ_CP059676.1"/>
</dbReference>
<evidence type="ECO:0000313" key="4">
    <source>
        <dbReference type="Proteomes" id="UP000705983"/>
    </source>
</evidence>
<feature type="region of interest" description="Disordered" evidence="1">
    <location>
        <begin position="1"/>
        <end position="23"/>
    </location>
</feature>
<evidence type="ECO:0008006" key="5">
    <source>
        <dbReference type="Google" id="ProtNLM"/>
    </source>
</evidence>
<dbReference type="EMBL" id="JAFFJS010000006">
    <property type="protein sequence ID" value="MBM9433942.1"/>
    <property type="molecule type" value="Genomic_DNA"/>
</dbReference>
<name>A0ABS2TI24_9ACTO</name>
<accession>A0ABS2TI24</accession>
<dbReference type="Proteomes" id="UP000705983">
    <property type="component" value="Unassembled WGS sequence"/>
</dbReference>
<protein>
    <recommendedName>
        <fullName evidence="5">DUF4190 domain-containing protein</fullName>
    </recommendedName>
</protein>
<keyword evidence="4" id="KW-1185">Reference proteome</keyword>
<gene>
    <name evidence="3" type="ORF">JVW63_09580</name>
</gene>
<sequence length="101" mass="10536">MTHPGYQSYGAMPPYGYQPPPPPSTAGRTAGILAILFFWTGSIGCALGFVSISQARRAGASTTLGILGFSLGLAVFIGIFAYVLFGVLDVWDHPLVRGTSG</sequence>
<reference evidence="4" key="1">
    <citation type="submission" date="2021-02" db="EMBL/GenBank/DDBJ databases">
        <title>Leucobacter sp. CX169.</title>
        <authorList>
            <person name="Cheng Y."/>
        </authorList>
    </citation>
    <scope>NUCLEOTIDE SEQUENCE [LARGE SCALE GENOMIC DNA]</scope>
    <source>
        <strain evidence="4">JY899</strain>
    </source>
</reference>
<keyword evidence="2" id="KW-0812">Transmembrane</keyword>
<keyword evidence="2" id="KW-1133">Transmembrane helix</keyword>
<proteinExistence type="predicted"/>
<evidence type="ECO:0000256" key="2">
    <source>
        <dbReference type="SAM" id="Phobius"/>
    </source>
</evidence>